<dbReference type="Proteomes" id="UP000046680">
    <property type="component" value="Unassembled WGS sequence"/>
</dbReference>
<name>A0A654U755_MYCTX</name>
<evidence type="ECO:0000313" key="2">
    <source>
        <dbReference type="Proteomes" id="UP000046680"/>
    </source>
</evidence>
<accession>A0A654U755</accession>
<organism evidence="1 2">
    <name type="scientific">Mycobacterium tuberculosis</name>
    <dbReference type="NCBI Taxonomy" id="1773"/>
    <lineage>
        <taxon>Bacteria</taxon>
        <taxon>Bacillati</taxon>
        <taxon>Actinomycetota</taxon>
        <taxon>Actinomycetes</taxon>
        <taxon>Mycobacteriales</taxon>
        <taxon>Mycobacteriaceae</taxon>
        <taxon>Mycobacterium</taxon>
        <taxon>Mycobacterium tuberculosis complex</taxon>
    </lineage>
</organism>
<reference evidence="1 2" key="1">
    <citation type="submission" date="2015-03" db="EMBL/GenBank/DDBJ databases">
        <authorList>
            <consortium name="Pathogen Informatics"/>
        </authorList>
    </citation>
    <scope>NUCLEOTIDE SEQUENCE [LARGE SCALE GENOMIC DNA]</scope>
    <source>
        <strain evidence="1 2">C09601061</strain>
    </source>
</reference>
<dbReference type="EMBL" id="CGCX01002330">
    <property type="protein sequence ID" value="CFS10460.1"/>
    <property type="molecule type" value="Genomic_DNA"/>
</dbReference>
<protein>
    <submittedName>
        <fullName evidence="1">Uncharacterized protein</fullName>
    </submittedName>
</protein>
<proteinExistence type="predicted"/>
<dbReference type="AlphaFoldDB" id="A0A654U755"/>
<sequence>MGNPTATSGLPLSFDSSTASPAATTMKLVALCWRAIRRTCCCTDAGQSTTKLAPR</sequence>
<gene>
    <name evidence="1" type="ORF">ERS007657_04034</name>
</gene>
<evidence type="ECO:0000313" key="1">
    <source>
        <dbReference type="EMBL" id="CFS10460.1"/>
    </source>
</evidence>